<dbReference type="PANTHER" id="PTHR45947">
    <property type="entry name" value="SULFOQUINOVOSYL TRANSFERASE SQD2"/>
    <property type="match status" value="1"/>
</dbReference>
<dbReference type="GO" id="GO:1901137">
    <property type="term" value="P:carbohydrate derivative biosynthetic process"/>
    <property type="evidence" value="ECO:0007669"/>
    <property type="project" value="UniProtKB-ARBA"/>
</dbReference>
<dbReference type="CDD" id="cd03814">
    <property type="entry name" value="GT4-like"/>
    <property type="match status" value="1"/>
</dbReference>
<gene>
    <name evidence="5" type="ORF">SAMN04488570_3860</name>
</gene>
<dbReference type="SUPFAM" id="SSF53756">
    <property type="entry name" value="UDP-Glycosyltransferase/glycogen phosphorylase"/>
    <property type="match status" value="1"/>
</dbReference>
<dbReference type="OrthoDB" id="9802525at2"/>
<evidence type="ECO:0000259" key="3">
    <source>
        <dbReference type="Pfam" id="PF00534"/>
    </source>
</evidence>
<dbReference type="Proteomes" id="UP000198859">
    <property type="component" value="Chromosome I"/>
</dbReference>
<dbReference type="GO" id="GO:0016758">
    <property type="term" value="F:hexosyltransferase activity"/>
    <property type="evidence" value="ECO:0007669"/>
    <property type="project" value="TreeGrafter"/>
</dbReference>
<evidence type="ECO:0000259" key="4">
    <source>
        <dbReference type="Pfam" id="PF13439"/>
    </source>
</evidence>
<dbReference type="InterPro" id="IPR001296">
    <property type="entry name" value="Glyco_trans_1"/>
</dbReference>
<sequence>MRLLAPRRPAAVRTGQRLRVVVVTESFLPQVNGVTNSVRRVLEHLQAEGHEAVVVAPSGPAEYAGAPVHLVRSLAMPTYRDFPVGVARRGHLRQLLADLAPDVVHLASPAWLGHQAGEAARSLGIPVVAVYQTDLVGFAERYPFPGAAAAMRTLTRWVHGPADRTLVPSTASLQQLQGLGIERLHRWGRGVDTTLFAPHRRTEQLRRELGLEGGRGPLLVGYVGRLAAEKELDLLAGVQAMPGVRLVVVGGGPEEARLRRLLPGASFLGVRHGEDLARIVASLDVFVHTGSTETFCQSAQEALASGVPVVAPRAGGPVDLVRHAGNGFLFAPGDAHALAGHVAALCGDPLLRRRLAAAARPSVRHRSWAAVNAELVAHYRAVTGVVAQVPHSA</sequence>
<evidence type="ECO:0000256" key="2">
    <source>
        <dbReference type="ARBA" id="ARBA00022679"/>
    </source>
</evidence>
<keyword evidence="6" id="KW-1185">Reference proteome</keyword>
<name>A0A1H1YIJ0_9ACTN</name>
<keyword evidence="2 5" id="KW-0808">Transferase</keyword>
<dbReference type="PANTHER" id="PTHR45947:SF3">
    <property type="entry name" value="SULFOQUINOVOSYL TRANSFERASE SQD2"/>
    <property type="match status" value="1"/>
</dbReference>
<evidence type="ECO:0000313" key="5">
    <source>
        <dbReference type="EMBL" id="SDT21181.1"/>
    </source>
</evidence>
<dbReference type="EMBL" id="LT629757">
    <property type="protein sequence ID" value="SDT21181.1"/>
    <property type="molecule type" value="Genomic_DNA"/>
</dbReference>
<protein>
    <submittedName>
        <fullName evidence="5">Phosphatidylinositol alpha 1,6-mannosyltransferase</fullName>
    </submittedName>
</protein>
<accession>A0A1H1YIJ0</accession>
<dbReference type="STRING" id="642780.SAMN04488570_3860"/>
<reference evidence="6" key="1">
    <citation type="submission" date="2016-10" db="EMBL/GenBank/DDBJ databases">
        <authorList>
            <person name="Varghese N."/>
            <person name="Submissions S."/>
        </authorList>
    </citation>
    <scope>NUCLEOTIDE SEQUENCE [LARGE SCALE GENOMIC DNA]</scope>
    <source>
        <strain evidence="6">DSM 22127</strain>
    </source>
</reference>
<organism evidence="5 6">
    <name type="scientific">Nocardioides scoriae</name>
    <dbReference type="NCBI Taxonomy" id="642780"/>
    <lineage>
        <taxon>Bacteria</taxon>
        <taxon>Bacillati</taxon>
        <taxon>Actinomycetota</taxon>
        <taxon>Actinomycetes</taxon>
        <taxon>Propionibacteriales</taxon>
        <taxon>Nocardioidaceae</taxon>
        <taxon>Nocardioides</taxon>
    </lineage>
</organism>
<dbReference type="Gene3D" id="3.40.50.2000">
    <property type="entry name" value="Glycogen Phosphorylase B"/>
    <property type="match status" value="2"/>
</dbReference>
<dbReference type="InterPro" id="IPR028098">
    <property type="entry name" value="Glyco_trans_4-like_N"/>
</dbReference>
<evidence type="ECO:0000256" key="1">
    <source>
        <dbReference type="ARBA" id="ARBA00022676"/>
    </source>
</evidence>
<feature type="domain" description="Glycosyltransferase subfamily 4-like N-terminal" evidence="4">
    <location>
        <begin position="31"/>
        <end position="194"/>
    </location>
</feature>
<dbReference type="Pfam" id="PF00534">
    <property type="entry name" value="Glycos_transf_1"/>
    <property type="match status" value="1"/>
</dbReference>
<feature type="domain" description="Glycosyl transferase family 1" evidence="3">
    <location>
        <begin position="217"/>
        <end position="360"/>
    </location>
</feature>
<dbReference type="AlphaFoldDB" id="A0A1H1YIJ0"/>
<dbReference type="Pfam" id="PF13439">
    <property type="entry name" value="Glyco_transf_4"/>
    <property type="match status" value="1"/>
</dbReference>
<dbReference type="InterPro" id="IPR050194">
    <property type="entry name" value="Glycosyltransferase_grp1"/>
</dbReference>
<evidence type="ECO:0000313" key="6">
    <source>
        <dbReference type="Proteomes" id="UP000198859"/>
    </source>
</evidence>
<keyword evidence="1 5" id="KW-0328">Glycosyltransferase</keyword>
<proteinExistence type="predicted"/>